<accession>A0AAD3CJ32</accession>
<dbReference type="AlphaFoldDB" id="A0AAD3CJ32"/>
<dbReference type="GO" id="GO:0055088">
    <property type="term" value="P:lipid homeostasis"/>
    <property type="evidence" value="ECO:0007669"/>
    <property type="project" value="TreeGrafter"/>
</dbReference>
<evidence type="ECO:0000256" key="1">
    <source>
        <dbReference type="ARBA" id="ARBA00001201"/>
    </source>
</evidence>
<comment type="similarity">
    <text evidence="4 11">Belongs to the acyl-CoA oxidase family.</text>
</comment>
<evidence type="ECO:0000313" key="20">
    <source>
        <dbReference type="Proteomes" id="UP001054902"/>
    </source>
</evidence>
<dbReference type="PIRSF" id="PIRSF000168">
    <property type="entry name" value="Acyl-CoA_oxidase"/>
    <property type="match status" value="1"/>
</dbReference>
<evidence type="ECO:0000256" key="6">
    <source>
        <dbReference type="ARBA" id="ARBA00022827"/>
    </source>
</evidence>
<organism evidence="19 20">
    <name type="scientific">Chaetoceros tenuissimus</name>
    <dbReference type="NCBI Taxonomy" id="426638"/>
    <lineage>
        <taxon>Eukaryota</taxon>
        <taxon>Sar</taxon>
        <taxon>Stramenopiles</taxon>
        <taxon>Ochrophyta</taxon>
        <taxon>Bacillariophyta</taxon>
        <taxon>Coscinodiscophyceae</taxon>
        <taxon>Chaetocerotophycidae</taxon>
        <taxon>Chaetocerotales</taxon>
        <taxon>Chaetocerotaceae</taxon>
        <taxon>Chaetoceros</taxon>
    </lineage>
</organism>
<dbReference type="GO" id="GO:0071949">
    <property type="term" value="F:FAD binding"/>
    <property type="evidence" value="ECO:0007669"/>
    <property type="project" value="InterPro"/>
</dbReference>
<keyword evidence="8" id="KW-0560">Oxidoreductase</keyword>
<evidence type="ECO:0000259" key="15">
    <source>
        <dbReference type="Pfam" id="PF01756"/>
    </source>
</evidence>
<evidence type="ECO:0000313" key="19">
    <source>
        <dbReference type="EMBL" id="GFH46987.1"/>
    </source>
</evidence>
<evidence type="ECO:0000256" key="10">
    <source>
        <dbReference type="ARBA" id="ARBA00023140"/>
    </source>
</evidence>
<dbReference type="EMBL" id="BLLK01000022">
    <property type="protein sequence ID" value="GFH46987.1"/>
    <property type="molecule type" value="Genomic_DNA"/>
</dbReference>
<proteinExistence type="inferred from homology"/>
<evidence type="ECO:0000259" key="17">
    <source>
        <dbReference type="Pfam" id="PF14749"/>
    </source>
</evidence>
<evidence type="ECO:0000256" key="4">
    <source>
        <dbReference type="ARBA" id="ARBA00006288"/>
    </source>
</evidence>
<dbReference type="Gene3D" id="2.40.110.10">
    <property type="entry name" value="Butyryl-CoA Dehydrogenase, subunit A, domain 2"/>
    <property type="match status" value="1"/>
</dbReference>
<sequence length="721" mass="80000">MARYLPTGGPSLTTNPDLAKERSKATFDPTKITNLFDGSREATARRQKLAALIRNDPTGIFSNEENAYLHRTDRHVRALAKHVRLIELCRSIGIGQDTNGEIVLDKDWFNLLAAVADDLPTSLHWVMFVPNLISLCDEEQQSRWLPMCRDWKMIGCYAQTELGHGSNVRALETTATFKKESEGGMKGGSWVINSPTLTSIKFWPGCLGRTCNHAMVIARLIDGDGKDHGMHNFLVQTRSLDDHTLMPGVTCGDIGPKIGYNNMDNGFAKFENVEIPRRNMAMRFASVDEQGVYEKKVVSDAAAKISYITMMQVRSLIVMEAGRALRMGTTIAIRYSAVRKQGFKSSKTMEENQILDYKQQQHRLLPLLAASYCFFFTGKKVLNDLKAIENRLMNLKDGEATITKTEVGDIHATTSSLKSFTTTITADGLEDLRKSCGGHGFLQSSGFPELITSYLQNPTVEGDNQMLPMQVIKILLKLVKDVQSGNIEDWKKTDCSYLLSPVGAMLNGEEAKPCSVDSKEAMKKTDVIRDAFQHRAASLLVSVAQQIQTDVMEGKKFEDAWNGALIQMGRVSRAHAAFLLFNNFISGIEAEEGKLIGENESTVLTDLALLLGFYWIEKDIGDFLEDSYFNAEQAAWARACTLEMMDTIRPNAVSLVDANDFSDFQLKSALGRYDGNVYPAILEASKKDPLNATEPGPGYEQHLKRLIVDGAGIYSGTSSRL</sequence>
<keyword evidence="9" id="KW-0443">Lipid metabolism</keyword>
<evidence type="ECO:0000256" key="2">
    <source>
        <dbReference type="ARBA" id="ARBA00001974"/>
    </source>
</evidence>
<dbReference type="PANTHER" id="PTHR10909:SF250">
    <property type="entry name" value="PEROXISOMAL ACYL-COENZYME A OXIDASE 1"/>
    <property type="match status" value="1"/>
</dbReference>
<evidence type="ECO:0000256" key="13">
    <source>
        <dbReference type="PIRSR" id="PIRSR000168-2"/>
    </source>
</evidence>
<evidence type="ECO:0000256" key="8">
    <source>
        <dbReference type="ARBA" id="ARBA00023002"/>
    </source>
</evidence>
<comment type="cofactor">
    <cofactor evidence="2">
        <name>FAD</name>
        <dbReference type="ChEBI" id="CHEBI:57692"/>
    </cofactor>
</comment>
<dbReference type="GO" id="GO:0033540">
    <property type="term" value="P:fatty acid beta-oxidation using acyl-CoA oxidase"/>
    <property type="evidence" value="ECO:0007669"/>
    <property type="project" value="TreeGrafter"/>
</dbReference>
<evidence type="ECO:0000259" key="16">
    <source>
        <dbReference type="Pfam" id="PF02770"/>
    </source>
</evidence>
<name>A0AAD3CJ32_9STRA</name>
<keyword evidence="10" id="KW-0576">Peroxisome</keyword>
<dbReference type="InterPro" id="IPR002655">
    <property type="entry name" value="Acyl-CoA_oxidase_C"/>
</dbReference>
<keyword evidence="5 11" id="KW-0285">Flavoprotein</keyword>
<evidence type="ECO:0000256" key="3">
    <source>
        <dbReference type="ARBA" id="ARBA00004275"/>
    </source>
</evidence>
<comment type="caution">
    <text evidence="19">The sequence shown here is derived from an EMBL/GenBank/DDBJ whole genome shotgun (WGS) entry which is preliminary data.</text>
</comment>
<dbReference type="Proteomes" id="UP001054902">
    <property type="component" value="Unassembled WGS sequence"/>
</dbReference>
<gene>
    <name evidence="19" type="ORF">CTEN210_03462</name>
</gene>
<dbReference type="InterPro" id="IPR055060">
    <property type="entry name" value="ACOX_C_alpha1"/>
</dbReference>
<evidence type="ECO:0000256" key="5">
    <source>
        <dbReference type="ARBA" id="ARBA00022630"/>
    </source>
</evidence>
<comment type="catalytic activity">
    <reaction evidence="1">
        <text>a 2,3-saturated acyl-CoA + O2 = a (2E)-enoyl-CoA + H2O2</text>
        <dbReference type="Rhea" id="RHEA:38959"/>
        <dbReference type="ChEBI" id="CHEBI:15379"/>
        <dbReference type="ChEBI" id="CHEBI:16240"/>
        <dbReference type="ChEBI" id="CHEBI:58856"/>
        <dbReference type="ChEBI" id="CHEBI:65111"/>
        <dbReference type="EC" id="1.3.3.6"/>
    </reaction>
</comment>
<dbReference type="SUPFAM" id="SSF56645">
    <property type="entry name" value="Acyl-CoA dehydrogenase NM domain-like"/>
    <property type="match status" value="1"/>
</dbReference>
<dbReference type="InterPro" id="IPR037069">
    <property type="entry name" value="AcylCoA_DH/ox_N_sf"/>
</dbReference>
<keyword evidence="7" id="KW-0276">Fatty acid metabolism</keyword>
<feature type="domain" description="Acyl-CoA oxidase/dehydrogenase middle" evidence="16">
    <location>
        <begin position="156"/>
        <end position="273"/>
    </location>
</feature>
<dbReference type="Pfam" id="PF02770">
    <property type="entry name" value="Acyl-CoA_dh_M"/>
    <property type="match status" value="1"/>
</dbReference>
<reference evidence="19 20" key="1">
    <citation type="journal article" date="2021" name="Sci. Rep.">
        <title>The genome of the diatom Chaetoceros tenuissimus carries an ancient integrated fragment of an extant virus.</title>
        <authorList>
            <person name="Hongo Y."/>
            <person name="Kimura K."/>
            <person name="Takaki Y."/>
            <person name="Yoshida Y."/>
            <person name="Baba S."/>
            <person name="Kobayashi G."/>
            <person name="Nagasaki K."/>
            <person name="Hano T."/>
            <person name="Tomaru Y."/>
        </authorList>
    </citation>
    <scope>NUCLEOTIDE SEQUENCE [LARGE SCALE GENOMIC DNA]</scope>
    <source>
        <strain evidence="19 20">NIES-3715</strain>
    </source>
</reference>
<evidence type="ECO:0000256" key="12">
    <source>
        <dbReference type="PIRSR" id="PIRSR000168-1"/>
    </source>
</evidence>
<feature type="domain" description="Acyl-CoA oxidase C-terminal" evidence="15">
    <location>
        <begin position="526"/>
        <end position="706"/>
    </location>
</feature>
<dbReference type="FunFam" id="1.20.140.10:FF:000013">
    <property type="entry name" value="Acyl-coenzyme A oxidase"/>
    <property type="match status" value="1"/>
</dbReference>
<dbReference type="InterPro" id="IPR009100">
    <property type="entry name" value="AcylCoA_DH/oxidase_NM_dom_sf"/>
</dbReference>
<evidence type="ECO:0000256" key="7">
    <source>
        <dbReference type="ARBA" id="ARBA00022832"/>
    </source>
</evidence>
<feature type="region of interest" description="Disordered" evidence="14">
    <location>
        <begin position="1"/>
        <end position="22"/>
    </location>
</feature>
<keyword evidence="20" id="KW-1185">Reference proteome</keyword>
<dbReference type="InterPro" id="IPR029320">
    <property type="entry name" value="Acyl-CoA_ox_N"/>
</dbReference>
<feature type="domain" description="Acyl-coenzyme A oxidase N-terminal" evidence="17">
    <location>
        <begin position="28"/>
        <end position="154"/>
    </location>
</feature>
<dbReference type="PANTHER" id="PTHR10909">
    <property type="entry name" value="ELECTRON TRANSPORT OXIDOREDUCTASE"/>
    <property type="match status" value="1"/>
</dbReference>
<dbReference type="Pfam" id="PF22924">
    <property type="entry name" value="ACOX_C_alpha1"/>
    <property type="match status" value="1"/>
</dbReference>
<feature type="active site" description="Proton acceptor" evidence="12">
    <location>
        <position position="461"/>
    </location>
</feature>
<dbReference type="InterPro" id="IPR006091">
    <property type="entry name" value="Acyl-CoA_Oxase/DH_mid-dom"/>
</dbReference>
<dbReference type="InterPro" id="IPR046373">
    <property type="entry name" value="Acyl-CoA_Oxase/DH_mid-dom_sf"/>
</dbReference>
<feature type="binding site" evidence="13">
    <location>
        <position position="205"/>
    </location>
    <ligand>
        <name>FAD</name>
        <dbReference type="ChEBI" id="CHEBI:57692"/>
    </ligand>
</feature>
<dbReference type="GO" id="GO:0005777">
    <property type="term" value="C:peroxisome"/>
    <property type="evidence" value="ECO:0007669"/>
    <property type="project" value="UniProtKB-SubCell"/>
</dbReference>
<dbReference type="FunFam" id="2.40.110.10:FF:000003">
    <property type="entry name" value="Acyl-coenzyme A oxidase"/>
    <property type="match status" value="1"/>
</dbReference>
<dbReference type="FunFam" id="1.20.140.10:FF:000015">
    <property type="entry name" value="Acyl-coenzyme A oxidase"/>
    <property type="match status" value="1"/>
</dbReference>
<dbReference type="Pfam" id="PF01756">
    <property type="entry name" value="ACOX"/>
    <property type="match status" value="1"/>
</dbReference>
<dbReference type="InterPro" id="IPR036250">
    <property type="entry name" value="AcylCo_DH-like_C"/>
</dbReference>
<protein>
    <recommendedName>
        <fullName evidence="11">Acyl-coenzyme A oxidase</fullName>
    </recommendedName>
</protein>
<dbReference type="GO" id="GO:0005504">
    <property type="term" value="F:fatty acid binding"/>
    <property type="evidence" value="ECO:0007669"/>
    <property type="project" value="TreeGrafter"/>
</dbReference>
<dbReference type="Pfam" id="PF14749">
    <property type="entry name" value="Acyl-CoA_ox_N"/>
    <property type="match status" value="1"/>
</dbReference>
<dbReference type="Gene3D" id="1.10.540.10">
    <property type="entry name" value="Acyl-CoA dehydrogenase/oxidase, N-terminal domain"/>
    <property type="match status" value="1"/>
</dbReference>
<dbReference type="Gene3D" id="1.20.140.10">
    <property type="entry name" value="Butyryl-CoA Dehydrogenase, subunit A, domain 3"/>
    <property type="match status" value="2"/>
</dbReference>
<evidence type="ECO:0000256" key="11">
    <source>
        <dbReference type="PIRNR" id="PIRNR000168"/>
    </source>
</evidence>
<feature type="binding site" evidence="13">
    <location>
        <position position="160"/>
    </location>
    <ligand>
        <name>FAD</name>
        <dbReference type="ChEBI" id="CHEBI:57692"/>
    </ligand>
</feature>
<comment type="subcellular location">
    <subcellularLocation>
        <location evidence="3">Peroxisome</location>
    </subcellularLocation>
</comment>
<evidence type="ECO:0000256" key="14">
    <source>
        <dbReference type="SAM" id="MobiDB-lite"/>
    </source>
</evidence>
<keyword evidence="6 11" id="KW-0274">FAD</keyword>
<dbReference type="GO" id="GO:0003997">
    <property type="term" value="F:acyl-CoA oxidase activity"/>
    <property type="evidence" value="ECO:0007669"/>
    <property type="project" value="UniProtKB-EC"/>
</dbReference>
<feature type="domain" description="Acyl-CoA oxidase C-alpha1" evidence="18">
    <location>
        <begin position="307"/>
        <end position="476"/>
    </location>
</feature>
<dbReference type="SUPFAM" id="SSF47203">
    <property type="entry name" value="Acyl-CoA dehydrogenase C-terminal domain-like"/>
    <property type="match status" value="2"/>
</dbReference>
<dbReference type="InterPro" id="IPR012258">
    <property type="entry name" value="Acyl-CoA_oxidase"/>
</dbReference>
<evidence type="ECO:0000256" key="9">
    <source>
        <dbReference type="ARBA" id="ARBA00023098"/>
    </source>
</evidence>
<evidence type="ECO:0000259" key="18">
    <source>
        <dbReference type="Pfam" id="PF22924"/>
    </source>
</evidence>